<dbReference type="EMBL" id="FUKM01000057">
    <property type="protein sequence ID" value="SJN14537.1"/>
    <property type="molecule type" value="Genomic_DNA"/>
</dbReference>
<comment type="caution">
    <text evidence="1">The sequence shown here is derived from an EMBL/GenBank/DDBJ whole genome shotgun (WGS) entry which is preliminary data.</text>
</comment>
<protein>
    <submittedName>
        <fullName evidence="1">Uncharacterized protein</fullName>
    </submittedName>
</protein>
<organism evidence="1 2">
    <name type="scientific">Halomonas citrativorans</name>
    <dbReference type="NCBI Taxonomy" id="2742612"/>
    <lineage>
        <taxon>Bacteria</taxon>
        <taxon>Pseudomonadati</taxon>
        <taxon>Pseudomonadota</taxon>
        <taxon>Gammaproteobacteria</taxon>
        <taxon>Oceanospirillales</taxon>
        <taxon>Halomonadaceae</taxon>
        <taxon>Halomonas</taxon>
    </lineage>
</organism>
<proteinExistence type="predicted"/>
<sequence length="37" mass="3963">MFIYQAVLEGLANVAATWSLIKDMTVMNCAVTVTGTV</sequence>
<reference evidence="1 2" key="1">
    <citation type="submission" date="2017-02" db="EMBL/GenBank/DDBJ databases">
        <authorList>
            <person name="Dridi B."/>
        </authorList>
    </citation>
    <scope>NUCLEOTIDE SEQUENCE [LARGE SCALE GENOMIC DNA]</scope>
    <source>
        <strain evidence="1 2">JB380</strain>
    </source>
</reference>
<dbReference type="AlphaFoldDB" id="A0A1R4I3U8"/>
<dbReference type="Proteomes" id="UP000196331">
    <property type="component" value="Unassembled WGS sequence"/>
</dbReference>
<accession>A0A1R4I3U8</accession>
<evidence type="ECO:0000313" key="2">
    <source>
        <dbReference type="Proteomes" id="UP000196331"/>
    </source>
</evidence>
<evidence type="ECO:0000313" key="1">
    <source>
        <dbReference type="EMBL" id="SJN14537.1"/>
    </source>
</evidence>
<name>A0A1R4I3U8_9GAMM</name>
<gene>
    <name evidence="1" type="ORF">CZ787_15640</name>
</gene>